<gene>
    <name evidence="1" type="ORF">BD310DRAFT_927419</name>
</gene>
<dbReference type="EMBL" id="ML145126">
    <property type="protein sequence ID" value="TBU58304.1"/>
    <property type="molecule type" value="Genomic_DNA"/>
</dbReference>
<dbReference type="Proteomes" id="UP000292082">
    <property type="component" value="Unassembled WGS sequence"/>
</dbReference>
<organism evidence="1 2">
    <name type="scientific">Dichomitus squalens</name>
    <dbReference type="NCBI Taxonomy" id="114155"/>
    <lineage>
        <taxon>Eukaryota</taxon>
        <taxon>Fungi</taxon>
        <taxon>Dikarya</taxon>
        <taxon>Basidiomycota</taxon>
        <taxon>Agaricomycotina</taxon>
        <taxon>Agaricomycetes</taxon>
        <taxon>Polyporales</taxon>
        <taxon>Polyporaceae</taxon>
        <taxon>Dichomitus</taxon>
    </lineage>
</organism>
<reference evidence="1 2" key="1">
    <citation type="submission" date="2019-01" db="EMBL/GenBank/DDBJ databases">
        <title>Draft genome sequences of three monokaryotic isolates of the white-rot basidiomycete fungus Dichomitus squalens.</title>
        <authorList>
            <consortium name="DOE Joint Genome Institute"/>
            <person name="Lopez S.C."/>
            <person name="Andreopoulos B."/>
            <person name="Pangilinan J."/>
            <person name="Lipzen A."/>
            <person name="Riley R."/>
            <person name="Ahrendt S."/>
            <person name="Ng V."/>
            <person name="Barry K."/>
            <person name="Daum C."/>
            <person name="Grigoriev I.V."/>
            <person name="Hilden K.S."/>
            <person name="Makela M.R."/>
            <person name="de Vries R.P."/>
        </authorList>
    </citation>
    <scope>NUCLEOTIDE SEQUENCE [LARGE SCALE GENOMIC DNA]</scope>
    <source>
        <strain evidence="1 2">CBS 464.89</strain>
    </source>
</reference>
<keyword evidence="2" id="KW-1185">Reference proteome</keyword>
<evidence type="ECO:0000313" key="1">
    <source>
        <dbReference type="EMBL" id="TBU58304.1"/>
    </source>
</evidence>
<dbReference type="AlphaFoldDB" id="A0A4Q9PVA3"/>
<accession>A0A4Q9PVA3</accession>
<protein>
    <submittedName>
        <fullName evidence="1">Uncharacterized protein</fullName>
    </submittedName>
</protein>
<name>A0A4Q9PVA3_9APHY</name>
<sequence length="72" mass="8053">MSAEGVTVGAPPPGIDSSRRLREEAFSCESETQWEKSFTGRKSVRMFHHRCIKTLESRHPPPRSARPGIVSC</sequence>
<proteinExistence type="predicted"/>
<evidence type="ECO:0000313" key="2">
    <source>
        <dbReference type="Proteomes" id="UP000292082"/>
    </source>
</evidence>